<dbReference type="EMBL" id="JAACXV010013863">
    <property type="protein sequence ID" value="KAF7272054.1"/>
    <property type="molecule type" value="Genomic_DNA"/>
</dbReference>
<dbReference type="Proteomes" id="UP000625711">
    <property type="component" value="Unassembled WGS sequence"/>
</dbReference>
<sequence length="79" mass="8526">MLKTLISTGNKSNNEGTFCLFLFLQANKPNRDKQNAAINETRLIFGGEERRVAAIMLAGFGSNFCEDDAAAEAEGGVRA</sequence>
<evidence type="ECO:0000313" key="2">
    <source>
        <dbReference type="Proteomes" id="UP000625711"/>
    </source>
</evidence>
<name>A0A834MBQ4_RHYFE</name>
<organism evidence="1 2">
    <name type="scientific">Rhynchophorus ferrugineus</name>
    <name type="common">Red palm weevil</name>
    <name type="synonym">Curculio ferrugineus</name>
    <dbReference type="NCBI Taxonomy" id="354439"/>
    <lineage>
        <taxon>Eukaryota</taxon>
        <taxon>Metazoa</taxon>
        <taxon>Ecdysozoa</taxon>
        <taxon>Arthropoda</taxon>
        <taxon>Hexapoda</taxon>
        <taxon>Insecta</taxon>
        <taxon>Pterygota</taxon>
        <taxon>Neoptera</taxon>
        <taxon>Endopterygota</taxon>
        <taxon>Coleoptera</taxon>
        <taxon>Polyphaga</taxon>
        <taxon>Cucujiformia</taxon>
        <taxon>Curculionidae</taxon>
        <taxon>Dryophthorinae</taxon>
        <taxon>Rhynchophorus</taxon>
    </lineage>
</organism>
<protein>
    <submittedName>
        <fullName evidence="1">Uncharacterized protein</fullName>
    </submittedName>
</protein>
<comment type="caution">
    <text evidence="1">The sequence shown here is derived from an EMBL/GenBank/DDBJ whole genome shotgun (WGS) entry which is preliminary data.</text>
</comment>
<evidence type="ECO:0000313" key="1">
    <source>
        <dbReference type="EMBL" id="KAF7272054.1"/>
    </source>
</evidence>
<proteinExistence type="predicted"/>
<reference evidence="1" key="1">
    <citation type="submission" date="2020-08" db="EMBL/GenBank/DDBJ databases">
        <title>Genome sequencing and assembly of the red palm weevil Rhynchophorus ferrugineus.</title>
        <authorList>
            <person name="Dias G.B."/>
            <person name="Bergman C.M."/>
            <person name="Manee M."/>
        </authorList>
    </citation>
    <scope>NUCLEOTIDE SEQUENCE</scope>
    <source>
        <strain evidence="1">AA-2017</strain>
        <tissue evidence="1">Whole larva</tissue>
    </source>
</reference>
<keyword evidence="2" id="KW-1185">Reference proteome</keyword>
<dbReference type="AlphaFoldDB" id="A0A834MBQ4"/>
<gene>
    <name evidence="1" type="ORF">GWI33_015130</name>
</gene>
<accession>A0A834MBQ4</accession>